<accession>A0A6A6BLJ6</accession>
<name>A0A6A6BLJ6_9PEZI</name>
<dbReference type="SMART" id="SM00184">
    <property type="entry name" value="RING"/>
    <property type="match status" value="2"/>
</dbReference>
<feature type="domain" description="Lon N-terminal" evidence="7">
    <location>
        <begin position="282"/>
        <end position="527"/>
    </location>
</feature>
<dbReference type="EMBL" id="ML995478">
    <property type="protein sequence ID" value="KAF2144906.1"/>
    <property type="molecule type" value="Genomic_DNA"/>
</dbReference>
<dbReference type="PROSITE" id="PS50089">
    <property type="entry name" value="ZF_RING_2"/>
    <property type="match status" value="2"/>
</dbReference>
<dbReference type="Pfam" id="PF13445">
    <property type="entry name" value="zf-RING_UBOX"/>
    <property type="match status" value="1"/>
</dbReference>
<evidence type="ECO:0000259" key="6">
    <source>
        <dbReference type="PROSITE" id="PS50089"/>
    </source>
</evidence>
<evidence type="ECO:0000313" key="9">
    <source>
        <dbReference type="Proteomes" id="UP000799438"/>
    </source>
</evidence>
<dbReference type="GO" id="GO:0008270">
    <property type="term" value="F:zinc ion binding"/>
    <property type="evidence" value="ECO:0007669"/>
    <property type="project" value="UniProtKB-KW"/>
</dbReference>
<feature type="coiled-coil region" evidence="5">
    <location>
        <begin position="402"/>
        <end position="429"/>
    </location>
</feature>
<dbReference type="InterPro" id="IPR017907">
    <property type="entry name" value="Znf_RING_CS"/>
</dbReference>
<dbReference type="SUPFAM" id="SSF57850">
    <property type="entry name" value="RING/U-box"/>
    <property type="match status" value="2"/>
</dbReference>
<reference evidence="8" key="1">
    <citation type="journal article" date="2020" name="Stud. Mycol.">
        <title>101 Dothideomycetes genomes: a test case for predicting lifestyles and emergence of pathogens.</title>
        <authorList>
            <person name="Haridas S."/>
            <person name="Albert R."/>
            <person name="Binder M."/>
            <person name="Bloem J."/>
            <person name="Labutti K."/>
            <person name="Salamov A."/>
            <person name="Andreopoulos B."/>
            <person name="Baker S."/>
            <person name="Barry K."/>
            <person name="Bills G."/>
            <person name="Bluhm B."/>
            <person name="Cannon C."/>
            <person name="Castanera R."/>
            <person name="Culley D."/>
            <person name="Daum C."/>
            <person name="Ezra D."/>
            <person name="Gonzalez J."/>
            <person name="Henrissat B."/>
            <person name="Kuo A."/>
            <person name="Liang C."/>
            <person name="Lipzen A."/>
            <person name="Lutzoni F."/>
            <person name="Magnuson J."/>
            <person name="Mondo S."/>
            <person name="Nolan M."/>
            <person name="Ohm R."/>
            <person name="Pangilinan J."/>
            <person name="Park H.-J."/>
            <person name="Ramirez L."/>
            <person name="Alfaro M."/>
            <person name="Sun H."/>
            <person name="Tritt A."/>
            <person name="Yoshinaga Y."/>
            <person name="Zwiers L.-H."/>
            <person name="Turgeon B."/>
            <person name="Goodwin S."/>
            <person name="Spatafora J."/>
            <person name="Crous P."/>
            <person name="Grigoriev I."/>
        </authorList>
    </citation>
    <scope>NUCLEOTIDE SEQUENCE</scope>
    <source>
        <strain evidence="8">CBS 121167</strain>
    </source>
</reference>
<dbReference type="RefSeq" id="XP_033400618.1">
    <property type="nucleotide sequence ID" value="XM_033536545.1"/>
</dbReference>
<dbReference type="CDD" id="cd16514">
    <property type="entry name" value="RING-HC_LONFs_rpt2"/>
    <property type="match status" value="1"/>
</dbReference>
<keyword evidence="2 4" id="KW-0863">Zinc-finger</keyword>
<evidence type="ECO:0000256" key="5">
    <source>
        <dbReference type="SAM" id="Coils"/>
    </source>
</evidence>
<gene>
    <name evidence="8" type="ORF">K452DRAFT_222049</name>
</gene>
<dbReference type="PROSITE" id="PS00518">
    <property type="entry name" value="ZF_RING_1"/>
    <property type="match status" value="2"/>
</dbReference>
<dbReference type="SUPFAM" id="SSF88697">
    <property type="entry name" value="PUA domain-like"/>
    <property type="match status" value="1"/>
</dbReference>
<evidence type="ECO:0000313" key="8">
    <source>
        <dbReference type="EMBL" id="KAF2144906.1"/>
    </source>
</evidence>
<dbReference type="InterPro" id="IPR013083">
    <property type="entry name" value="Znf_RING/FYVE/PHD"/>
</dbReference>
<proteinExistence type="predicted"/>
<protein>
    <recommendedName>
        <fullName evidence="10">RING-type domain-containing protein</fullName>
    </recommendedName>
</protein>
<dbReference type="InterPro" id="IPR046336">
    <property type="entry name" value="Lon_prtase_N_sf"/>
</dbReference>
<evidence type="ECO:0000256" key="2">
    <source>
        <dbReference type="ARBA" id="ARBA00022771"/>
    </source>
</evidence>
<keyword evidence="1" id="KW-0479">Metal-binding</keyword>
<evidence type="ECO:0000256" key="1">
    <source>
        <dbReference type="ARBA" id="ARBA00022723"/>
    </source>
</evidence>
<dbReference type="InterPro" id="IPR003111">
    <property type="entry name" value="Lon_prtase_N"/>
</dbReference>
<dbReference type="Gene3D" id="3.30.40.10">
    <property type="entry name" value="Zinc/RING finger domain, C3HC4 (zinc finger)"/>
    <property type="match status" value="2"/>
</dbReference>
<evidence type="ECO:0000256" key="4">
    <source>
        <dbReference type="PROSITE-ProRule" id="PRU00175"/>
    </source>
</evidence>
<feature type="domain" description="RING-type" evidence="6">
    <location>
        <begin position="203"/>
        <end position="241"/>
    </location>
</feature>
<dbReference type="Pfam" id="PF13923">
    <property type="entry name" value="zf-C3HC4_2"/>
    <property type="match status" value="1"/>
</dbReference>
<dbReference type="AlphaFoldDB" id="A0A6A6BLJ6"/>
<evidence type="ECO:0000256" key="3">
    <source>
        <dbReference type="ARBA" id="ARBA00022833"/>
    </source>
</evidence>
<dbReference type="Gene3D" id="1.20.58.1480">
    <property type="match status" value="1"/>
</dbReference>
<sequence length="531" mass="59346">MRGGGDAADDGKRGLAAHEDARALVRLIQCPQCSRPFRTPVTLPCGHSLCRQCLPEPYQRQNISYPATQDRLYGIQCPLPYCTKEHPVGDCTVDVTLSKVMESINAVVESSRSAAEHSPIILEEIPYPDTPMTENEKSVVEPRSMTLYGGRLIATFILAEKGLLDIKAQVSYTSLAEDGSDYHDIDEDILDRLREGTHKELDCHVCYNMLLDSVTTSCGHTFCRNCLARALDHTNHCPVCRRALTIPPSLGGQPSNACLDSLLNNLCPELVAAREEAVQMEEHGAPEFDVSLFVCTLSFPAMPTFLHIFEPRYRLMIRRAMEGNGQFGMLMYNRSASNQGNLGPTQFREYGTMLQIVNIQMLPDGRSLVETKGLTRFKVRGYAPHDGYIIGSVDRVEDVSLAEEERLEAEEISAALAEQERRRLEQQAQGSTTSVNANDAAAISSLSTRDLLLIGVNFIERMRANSAPWLHQRILDAYGGPPDDPALFPYWFASILPIAEEEKYLLLKTTSVRERLKIVVGWIRRIESQRW</sequence>
<dbReference type="Gene3D" id="2.30.130.40">
    <property type="entry name" value="LON domain-like"/>
    <property type="match status" value="1"/>
</dbReference>
<dbReference type="InterPro" id="IPR015947">
    <property type="entry name" value="PUA-like_sf"/>
</dbReference>
<evidence type="ECO:0008006" key="10">
    <source>
        <dbReference type="Google" id="ProtNLM"/>
    </source>
</evidence>
<dbReference type="Proteomes" id="UP000799438">
    <property type="component" value="Unassembled WGS sequence"/>
</dbReference>
<dbReference type="GeneID" id="54294041"/>
<dbReference type="InterPro" id="IPR027370">
    <property type="entry name" value="Znf-RING_euk"/>
</dbReference>
<dbReference type="Pfam" id="PF02190">
    <property type="entry name" value="LON_substr_bdg"/>
    <property type="match status" value="1"/>
</dbReference>
<dbReference type="GO" id="GO:0061630">
    <property type="term" value="F:ubiquitin protein ligase activity"/>
    <property type="evidence" value="ECO:0007669"/>
    <property type="project" value="TreeGrafter"/>
</dbReference>
<feature type="domain" description="RING-type" evidence="6">
    <location>
        <begin position="30"/>
        <end position="79"/>
    </location>
</feature>
<dbReference type="InterPro" id="IPR001841">
    <property type="entry name" value="Znf_RING"/>
</dbReference>
<dbReference type="OrthoDB" id="264917at2759"/>
<keyword evidence="5" id="KW-0175">Coiled coil</keyword>
<keyword evidence="3" id="KW-0862">Zinc</keyword>
<evidence type="ECO:0000259" key="7">
    <source>
        <dbReference type="PROSITE" id="PS51787"/>
    </source>
</evidence>
<dbReference type="SMART" id="SM00464">
    <property type="entry name" value="LON"/>
    <property type="match status" value="1"/>
</dbReference>
<organism evidence="8 9">
    <name type="scientific">Aplosporella prunicola CBS 121167</name>
    <dbReference type="NCBI Taxonomy" id="1176127"/>
    <lineage>
        <taxon>Eukaryota</taxon>
        <taxon>Fungi</taxon>
        <taxon>Dikarya</taxon>
        <taxon>Ascomycota</taxon>
        <taxon>Pezizomycotina</taxon>
        <taxon>Dothideomycetes</taxon>
        <taxon>Dothideomycetes incertae sedis</taxon>
        <taxon>Botryosphaeriales</taxon>
        <taxon>Aplosporellaceae</taxon>
        <taxon>Aplosporella</taxon>
    </lineage>
</organism>
<dbReference type="PANTHER" id="PTHR23327:SF42">
    <property type="entry name" value="LON PEPTIDASE N-TERMINAL DOMAIN AND RING FINGER PROTEIN C14F5.10C"/>
    <property type="match status" value="1"/>
</dbReference>
<dbReference type="PANTHER" id="PTHR23327">
    <property type="entry name" value="RING FINGER PROTEIN 127"/>
    <property type="match status" value="1"/>
</dbReference>
<dbReference type="PROSITE" id="PS51787">
    <property type="entry name" value="LON_N"/>
    <property type="match status" value="1"/>
</dbReference>
<keyword evidence="9" id="KW-1185">Reference proteome</keyword>